<keyword evidence="2" id="KW-1133">Transmembrane helix</keyword>
<proteinExistence type="inferred from homology"/>
<sequence length="118" mass="12181">MNGWDVVGSVFVALGVFFIIMSAVGLLRLPDVYSRLSAVTKAATLGVVLILAGAFFLKPSWTAFITLALAAALQFLTAPVGGFALGRAAYRSKSPLAAQTNYDELATGEASAPVADDG</sequence>
<dbReference type="EMBL" id="JAAGOB010000005">
    <property type="protein sequence ID" value="NED95803.1"/>
    <property type="molecule type" value="Genomic_DNA"/>
</dbReference>
<evidence type="ECO:0000313" key="3">
    <source>
        <dbReference type="EMBL" id="NED95803.1"/>
    </source>
</evidence>
<dbReference type="PANTHER" id="PTHR34703">
    <property type="entry name" value="ANTIPORTER SUBUNIT MNHG2-RELATED"/>
    <property type="match status" value="1"/>
</dbReference>
<name>A0A6N9YLD1_9ACTN</name>
<dbReference type="PANTHER" id="PTHR34703:SF1">
    <property type="entry name" value="ANTIPORTER SUBUNIT MNHG2-RELATED"/>
    <property type="match status" value="1"/>
</dbReference>
<dbReference type="InterPro" id="IPR005133">
    <property type="entry name" value="PhaG_MnhG_YufB"/>
</dbReference>
<dbReference type="NCBIfam" id="NF009314">
    <property type="entry name" value="PRK12674.1-2"/>
    <property type="match status" value="1"/>
</dbReference>
<evidence type="ECO:0000313" key="4">
    <source>
        <dbReference type="Proteomes" id="UP000469185"/>
    </source>
</evidence>
<reference evidence="3 4" key="1">
    <citation type="submission" date="2020-02" db="EMBL/GenBank/DDBJ databases">
        <authorList>
            <person name="Li X.-J."/>
            <person name="Feng X.-M."/>
        </authorList>
    </citation>
    <scope>NUCLEOTIDE SEQUENCE [LARGE SCALE GENOMIC DNA]</scope>
    <source>
        <strain evidence="3 4">CGMCC 4.7225</strain>
    </source>
</reference>
<dbReference type="NCBIfam" id="TIGR01300">
    <property type="entry name" value="CPA3_mnhG_phaG"/>
    <property type="match status" value="1"/>
</dbReference>
<protein>
    <submittedName>
        <fullName evidence="3">Monovalent cation/H(+) antiporter subunit G</fullName>
    </submittedName>
</protein>
<comment type="caution">
    <text evidence="3">The sequence shown here is derived from an EMBL/GenBank/DDBJ whole genome shotgun (WGS) entry which is preliminary data.</text>
</comment>
<keyword evidence="2" id="KW-0472">Membrane</keyword>
<keyword evidence="4" id="KW-1185">Reference proteome</keyword>
<organism evidence="3 4">
    <name type="scientific">Phytoactinopolyspora alkaliphila</name>
    <dbReference type="NCBI Taxonomy" id="1783498"/>
    <lineage>
        <taxon>Bacteria</taxon>
        <taxon>Bacillati</taxon>
        <taxon>Actinomycetota</taxon>
        <taxon>Actinomycetes</taxon>
        <taxon>Jiangellales</taxon>
        <taxon>Jiangellaceae</taxon>
        <taxon>Phytoactinopolyspora</taxon>
    </lineage>
</organism>
<dbReference type="Proteomes" id="UP000469185">
    <property type="component" value="Unassembled WGS sequence"/>
</dbReference>
<dbReference type="GO" id="GO:0015385">
    <property type="term" value="F:sodium:proton antiporter activity"/>
    <property type="evidence" value="ECO:0007669"/>
    <property type="project" value="TreeGrafter"/>
</dbReference>
<feature type="transmembrane region" description="Helical" evidence="2">
    <location>
        <begin position="63"/>
        <end position="85"/>
    </location>
</feature>
<feature type="transmembrane region" description="Helical" evidence="2">
    <location>
        <begin position="6"/>
        <end position="27"/>
    </location>
</feature>
<dbReference type="Pfam" id="PF03334">
    <property type="entry name" value="PhaG_MnhG_YufB"/>
    <property type="match status" value="1"/>
</dbReference>
<dbReference type="RefSeq" id="WP_163818578.1">
    <property type="nucleotide sequence ID" value="NZ_JAAGOB010000005.1"/>
</dbReference>
<keyword evidence="2" id="KW-0812">Transmembrane</keyword>
<evidence type="ECO:0000256" key="2">
    <source>
        <dbReference type="SAM" id="Phobius"/>
    </source>
</evidence>
<feature type="transmembrane region" description="Helical" evidence="2">
    <location>
        <begin position="39"/>
        <end position="57"/>
    </location>
</feature>
<comment type="similarity">
    <text evidence="1">Belongs to the CPA3 antiporters (TC 2.A.63) subunit G family.</text>
</comment>
<gene>
    <name evidence="3" type="ORF">G1H11_10810</name>
</gene>
<accession>A0A6N9YLD1</accession>
<evidence type="ECO:0000256" key="1">
    <source>
        <dbReference type="ARBA" id="ARBA00008404"/>
    </source>
</evidence>
<dbReference type="AlphaFoldDB" id="A0A6N9YLD1"/>